<accession>A0A6F8PR61</accession>
<reference evidence="4" key="1">
    <citation type="submission" date="2019-11" db="EMBL/GenBank/DDBJ databases">
        <title>Isolation and characterization of two novel species in the genus Thiomicrorhabdus.</title>
        <authorList>
            <person name="Mochizuki J."/>
            <person name="Kojima H."/>
            <person name="Fukui M."/>
        </authorList>
    </citation>
    <scope>NUCLEOTIDE SEQUENCE [LARGE SCALE GENOMIC DNA]</scope>
    <source>
        <strain evidence="4">AkT22</strain>
    </source>
</reference>
<evidence type="ECO:0000256" key="1">
    <source>
        <dbReference type="ARBA" id="ARBA00022737"/>
    </source>
</evidence>
<organism evidence="3 4">
    <name type="scientific">Thiosulfativibrio zosterae</name>
    <dbReference type="NCBI Taxonomy" id="2675053"/>
    <lineage>
        <taxon>Bacteria</taxon>
        <taxon>Pseudomonadati</taxon>
        <taxon>Pseudomonadota</taxon>
        <taxon>Gammaproteobacteria</taxon>
        <taxon>Thiotrichales</taxon>
        <taxon>Piscirickettsiaceae</taxon>
        <taxon>Thiosulfativibrio</taxon>
    </lineage>
</organism>
<dbReference type="Proteomes" id="UP000501466">
    <property type="component" value="Chromosome"/>
</dbReference>
<proteinExistence type="predicted"/>
<protein>
    <submittedName>
        <fullName evidence="3">Uncharacterized protein</fullName>
    </submittedName>
</protein>
<dbReference type="AlphaFoldDB" id="A0A6F8PR61"/>
<keyword evidence="2" id="KW-0040">ANK repeat</keyword>
<evidence type="ECO:0000313" key="4">
    <source>
        <dbReference type="Proteomes" id="UP000501466"/>
    </source>
</evidence>
<keyword evidence="1" id="KW-0677">Repeat</keyword>
<dbReference type="PANTHER" id="PTHR24126">
    <property type="entry name" value="ANKYRIN REPEAT, PH AND SEC7 DOMAIN CONTAINING PROTEIN SECG-RELATED"/>
    <property type="match status" value="1"/>
</dbReference>
<gene>
    <name evidence="3" type="ORF">THMIRHAT_22630</name>
</gene>
<keyword evidence="4" id="KW-1185">Reference proteome</keyword>
<name>A0A6F8PR61_9GAMM</name>
<evidence type="ECO:0000313" key="3">
    <source>
        <dbReference type="EMBL" id="BBP44517.1"/>
    </source>
</evidence>
<dbReference type="SUPFAM" id="SSF48403">
    <property type="entry name" value="Ankyrin repeat"/>
    <property type="match status" value="1"/>
</dbReference>
<dbReference type="KEGG" id="tzo:THMIRHAT_22630"/>
<dbReference type="PANTHER" id="PTHR24126:SF14">
    <property type="entry name" value="ANK_REP_REGION DOMAIN-CONTAINING PROTEIN"/>
    <property type="match status" value="1"/>
</dbReference>
<dbReference type="Gene3D" id="1.25.40.20">
    <property type="entry name" value="Ankyrin repeat-containing domain"/>
    <property type="match status" value="2"/>
</dbReference>
<dbReference type="EMBL" id="AP021888">
    <property type="protein sequence ID" value="BBP44517.1"/>
    <property type="molecule type" value="Genomic_DNA"/>
</dbReference>
<evidence type="ECO:0000256" key="2">
    <source>
        <dbReference type="ARBA" id="ARBA00023043"/>
    </source>
</evidence>
<dbReference type="InterPro" id="IPR036770">
    <property type="entry name" value="Ankyrin_rpt-contain_sf"/>
</dbReference>
<sequence>MLSFAATACDLHQLLDQNEYTAISECVEQGADPNQLRNGNAILNRYQTFTLTEKSLKNESILRMVNTLIDAGAEVNAKNQSEFTPFENLLRKGDYPATHSLVLKMLKNGAPINTIVPQYYKPKKPITPLLWSIKYQQNEAFDWLIDNGVDLTLKPNPRIGSLLAHALYYQNQHAFSRLIALGQSFTESADEVWKLALRSPYNEAMIEQIIRSNIRPSTAWASSSHNSALFENIHLIDNAGLLIKVLDYLQFHEQQPYSLIERTLIYNARLRKTFDQQRPNRLLIMRHWIKSGSNVNWYREPKDNSLLQLMAAPYYVDLEVAKLLIKAGASVNHADVDGDTPLHQIAFSLEKLYQEKAAITDTKPQNRYTKESYINEMLAIAYGTSAKIDPHIISQKHIEELHAYYQLLQQHGADDSLKNKAGQTPKALMSKFPR</sequence>